<dbReference type="Pfam" id="PF01425">
    <property type="entry name" value="Amidase"/>
    <property type="match status" value="1"/>
</dbReference>
<feature type="domain" description="Amidase" evidence="1">
    <location>
        <begin position="27"/>
        <end position="445"/>
    </location>
</feature>
<organism evidence="2 3">
    <name type="scientific">Bordetella genomosp. 4</name>
    <dbReference type="NCBI Taxonomy" id="463044"/>
    <lineage>
        <taxon>Bacteria</taxon>
        <taxon>Pseudomonadati</taxon>
        <taxon>Pseudomonadota</taxon>
        <taxon>Betaproteobacteria</taxon>
        <taxon>Burkholderiales</taxon>
        <taxon>Alcaligenaceae</taxon>
        <taxon>Bordetella</taxon>
    </lineage>
</organism>
<dbReference type="EMBL" id="NEVQ01000013">
    <property type="protein sequence ID" value="OZI56349.1"/>
    <property type="molecule type" value="Genomic_DNA"/>
</dbReference>
<comment type="caution">
    <text evidence="2">The sequence shown here is derived from an EMBL/GenBank/DDBJ whole genome shotgun (WGS) entry which is preliminary data.</text>
</comment>
<dbReference type="InterPro" id="IPR000120">
    <property type="entry name" value="Amidase"/>
</dbReference>
<protein>
    <submittedName>
        <fullName evidence="2">Amidase</fullName>
    </submittedName>
</protein>
<reference evidence="2 3" key="1">
    <citation type="submission" date="2017-05" db="EMBL/GenBank/DDBJ databases">
        <title>Complete and WGS of Bordetella genogroups.</title>
        <authorList>
            <person name="Spilker T."/>
            <person name="LiPuma J."/>
        </authorList>
    </citation>
    <scope>NUCLEOTIDE SEQUENCE [LARGE SCALE GENOMIC DNA]</scope>
    <source>
        <strain evidence="2 3">AU9919</strain>
    </source>
</reference>
<gene>
    <name evidence="2" type="ORF">CAL20_12990</name>
</gene>
<dbReference type="PANTHER" id="PTHR11895">
    <property type="entry name" value="TRANSAMIDASE"/>
    <property type="match status" value="1"/>
</dbReference>
<dbReference type="GO" id="GO:0003824">
    <property type="term" value="F:catalytic activity"/>
    <property type="evidence" value="ECO:0007669"/>
    <property type="project" value="InterPro"/>
</dbReference>
<dbReference type="SUPFAM" id="SSF75304">
    <property type="entry name" value="Amidase signature (AS) enzymes"/>
    <property type="match status" value="1"/>
</dbReference>
<dbReference type="PANTHER" id="PTHR11895:SF176">
    <property type="entry name" value="AMIDASE AMID-RELATED"/>
    <property type="match status" value="1"/>
</dbReference>
<accession>A0A261U396</accession>
<dbReference type="InterPro" id="IPR023631">
    <property type="entry name" value="Amidase_dom"/>
</dbReference>
<dbReference type="InterPro" id="IPR036928">
    <property type="entry name" value="AS_sf"/>
</dbReference>
<dbReference type="Gene3D" id="3.90.1300.10">
    <property type="entry name" value="Amidase signature (AS) domain"/>
    <property type="match status" value="1"/>
</dbReference>
<evidence type="ECO:0000313" key="3">
    <source>
        <dbReference type="Proteomes" id="UP000216885"/>
    </source>
</evidence>
<evidence type="ECO:0000259" key="1">
    <source>
        <dbReference type="Pfam" id="PF01425"/>
    </source>
</evidence>
<dbReference type="Proteomes" id="UP000216885">
    <property type="component" value="Unassembled WGS sequence"/>
</dbReference>
<proteinExistence type="predicted"/>
<dbReference type="InterPro" id="IPR020556">
    <property type="entry name" value="Amidase_CS"/>
</dbReference>
<dbReference type="PROSITE" id="PS00571">
    <property type="entry name" value="AMIDASES"/>
    <property type="match status" value="1"/>
</dbReference>
<sequence length="466" mass="50230">MSLPNPFTTVTELSAQLEAGTLSSATLVEHYLQRIADQDDRLHAFVDTYAQEALQLAQSADLARQAGSALGPLHGIPIALKDLIEIEGRITMGGCAANRDRRSPVTAALVHRLRQQGMIILGKTHTVEFATGGWGTNTRLGTPLNPWDLDVPRTPGGSSSGSGVAVAAGLAPWAIGTDTGGSVRLPASWCNLTALKVCTGRISTEGVLPLSTTLDTPGPMTRTVGDARLLYHALREHDDCGRASSPHHAQRIVQARRHNGLKGLRLARLPDSERAVATAEVLAAYDASLEVLRAAGADIVDITLPYGFAEVAEFNSLIMNAEGYSFYAELVDDPSQPLDEDVRPRLLKGSTVRAADYLNALRRRQAMQRELEPIFEQVDALLTPTTATAPLPLTGVDQNSTPAYYTRFANFFNLAALAVPNGATQHGLPLSLQIIGRPYSEESILDIGEIYQSRTQWHLRTPTLPQ</sequence>
<keyword evidence="3" id="KW-1185">Reference proteome</keyword>
<dbReference type="RefSeq" id="WP_094838058.1">
    <property type="nucleotide sequence ID" value="NZ_NEVQ01000013.1"/>
</dbReference>
<evidence type="ECO:0000313" key="2">
    <source>
        <dbReference type="EMBL" id="OZI56349.1"/>
    </source>
</evidence>
<dbReference type="AlphaFoldDB" id="A0A261U396"/>
<name>A0A261U396_9BORD</name>